<sequence>MKFFNSDVLSPKRIGVSLIGIFMVCVGVAFNNNTLFGNDPVGIVYDGLRTFLKLDHSQLGMVSNYMNVGLIIILFIFGRKYLNIGTILYLVPYGLFISIGSNLYPLIFNNDITIHRLLGALIGTTLYYVGISLFVASEIGMDPFNGLMLTIRDGFGWSIRKAKIIMDLVLILIGILLGGKFGVITILTALTTGPCIQILSQYFETKLYSKK</sequence>
<evidence type="ECO:0000313" key="2">
    <source>
        <dbReference type="EMBL" id="QIL46814.1"/>
    </source>
</evidence>
<reference evidence="2 3" key="1">
    <citation type="submission" date="2020-03" db="EMBL/GenBank/DDBJ databases">
        <title>Vagococcus sp. nov., isolated from beetles.</title>
        <authorList>
            <person name="Hyun D.-W."/>
            <person name="Bae J.-W."/>
        </authorList>
    </citation>
    <scope>NUCLEOTIDE SEQUENCE [LARGE SCALE GENOMIC DNA]</scope>
    <source>
        <strain evidence="2 3">HDW17A</strain>
    </source>
</reference>
<keyword evidence="1" id="KW-0812">Transmembrane</keyword>
<feature type="transmembrane region" description="Helical" evidence="1">
    <location>
        <begin position="59"/>
        <end position="77"/>
    </location>
</feature>
<dbReference type="InterPro" id="IPR038750">
    <property type="entry name" value="YczE/YyaS-like"/>
</dbReference>
<accession>A0A6G8AP06</accession>
<keyword evidence="1" id="KW-1133">Transmembrane helix</keyword>
<proteinExistence type="predicted"/>
<name>A0A6G8AP06_9ENTE</name>
<protein>
    <recommendedName>
        <fullName evidence="4">YitT family protein</fullName>
    </recommendedName>
</protein>
<evidence type="ECO:0000256" key="1">
    <source>
        <dbReference type="SAM" id="Phobius"/>
    </source>
</evidence>
<evidence type="ECO:0008006" key="4">
    <source>
        <dbReference type="Google" id="ProtNLM"/>
    </source>
</evidence>
<gene>
    <name evidence="2" type="ORF">G7081_06895</name>
</gene>
<dbReference type="KEGG" id="vah:G7081_06895"/>
<keyword evidence="1" id="KW-0472">Membrane</keyword>
<evidence type="ECO:0000313" key="3">
    <source>
        <dbReference type="Proteomes" id="UP000500890"/>
    </source>
</evidence>
<keyword evidence="3" id="KW-1185">Reference proteome</keyword>
<feature type="transmembrane region" description="Helical" evidence="1">
    <location>
        <begin position="89"/>
        <end position="108"/>
    </location>
</feature>
<dbReference type="PANTHER" id="PTHR40078:SF1">
    <property type="entry name" value="INTEGRAL MEMBRANE PROTEIN"/>
    <property type="match status" value="1"/>
</dbReference>
<dbReference type="AlphaFoldDB" id="A0A6G8AP06"/>
<dbReference type="EMBL" id="CP049886">
    <property type="protein sequence ID" value="QIL46814.1"/>
    <property type="molecule type" value="Genomic_DNA"/>
</dbReference>
<dbReference type="PANTHER" id="PTHR40078">
    <property type="entry name" value="INTEGRAL MEMBRANE PROTEIN-RELATED"/>
    <property type="match status" value="1"/>
</dbReference>
<dbReference type="RefSeq" id="WP_166008202.1">
    <property type="nucleotide sequence ID" value="NZ_CP049886.1"/>
</dbReference>
<dbReference type="Pfam" id="PF19700">
    <property type="entry name" value="DUF6198"/>
    <property type="match status" value="1"/>
</dbReference>
<feature type="transmembrane region" description="Helical" evidence="1">
    <location>
        <begin position="168"/>
        <end position="190"/>
    </location>
</feature>
<organism evidence="2 3">
    <name type="scientific">Vagococcus coleopterorum</name>
    <dbReference type="NCBI Taxonomy" id="2714946"/>
    <lineage>
        <taxon>Bacteria</taxon>
        <taxon>Bacillati</taxon>
        <taxon>Bacillota</taxon>
        <taxon>Bacilli</taxon>
        <taxon>Lactobacillales</taxon>
        <taxon>Enterococcaceae</taxon>
        <taxon>Vagococcus</taxon>
    </lineage>
</organism>
<feature type="transmembrane region" description="Helical" evidence="1">
    <location>
        <begin position="114"/>
        <end position="136"/>
    </location>
</feature>
<dbReference type="Proteomes" id="UP000500890">
    <property type="component" value="Chromosome"/>
</dbReference>
<feature type="transmembrane region" description="Helical" evidence="1">
    <location>
        <begin position="12"/>
        <end position="30"/>
    </location>
</feature>